<dbReference type="InterPro" id="IPR019665">
    <property type="entry name" value="OxRdtase/DH_put_Rossmann_dom"/>
</dbReference>
<dbReference type="Pfam" id="PF10727">
    <property type="entry name" value="Rossmann-like"/>
    <property type="match status" value="1"/>
</dbReference>
<dbReference type="SUPFAM" id="SSF51735">
    <property type="entry name" value="NAD(P)-binding Rossmann-fold domains"/>
    <property type="match status" value="1"/>
</dbReference>
<proteinExistence type="predicted"/>
<feature type="domain" description="Putative oxidoreductase/dehydrogenase Rossmann-like" evidence="1">
    <location>
        <begin position="7"/>
        <end position="121"/>
    </location>
</feature>
<evidence type="ECO:0000313" key="3">
    <source>
        <dbReference type="EMBL" id="HIV85947.1"/>
    </source>
</evidence>
<accession>A0A9D1PRL0</accession>
<comment type="caution">
    <text evidence="3">The sequence shown here is derived from an EMBL/GenBank/DDBJ whole genome shotgun (WGS) entry which is preliminary data.</text>
</comment>
<sequence>MISDSPSIGFIGAGRVGTAFGKYLQNNGFNISGYYSRTYSSSREAAEFIGCTAFADIGAVIDKSDIIFITVTDSSIAETAAAAAFGRRSLESKTFCHTSGALSSGVLKPLKELGALVCSAHMLIAVSDRFKSSDDFENAFFTAEGDCEPVIAVLEKCGNHFRIIKPEHKAKYHAAAVFASNFVVGLADIACSMLKDCGFTESDALKALSPLMLNNINNIIKLGPRKALTGPASRGDFDTIYRHLAVFGTDDRDKAAYEIYKTMTAILVNMAERKEEKQ</sequence>
<reference evidence="3" key="2">
    <citation type="submission" date="2021-04" db="EMBL/GenBank/DDBJ databases">
        <authorList>
            <person name="Gilroy R."/>
        </authorList>
    </citation>
    <scope>NUCLEOTIDE SEQUENCE</scope>
    <source>
        <strain evidence="3">5790</strain>
    </source>
</reference>
<dbReference type="AlphaFoldDB" id="A0A9D1PRL0"/>
<evidence type="ECO:0000259" key="1">
    <source>
        <dbReference type="Pfam" id="PF10727"/>
    </source>
</evidence>
<evidence type="ECO:0000259" key="2">
    <source>
        <dbReference type="Pfam" id="PF10728"/>
    </source>
</evidence>
<gene>
    <name evidence="3" type="ORF">H9900_03965</name>
</gene>
<dbReference type="InterPro" id="IPR018931">
    <property type="entry name" value="DUF2520"/>
</dbReference>
<reference evidence="3" key="1">
    <citation type="journal article" date="2021" name="PeerJ">
        <title>Extensive microbial diversity within the chicken gut microbiome revealed by metagenomics and culture.</title>
        <authorList>
            <person name="Gilroy R."/>
            <person name="Ravi A."/>
            <person name="Getino M."/>
            <person name="Pursley I."/>
            <person name="Horton D.L."/>
            <person name="Alikhan N.F."/>
            <person name="Baker D."/>
            <person name="Gharbi K."/>
            <person name="Hall N."/>
            <person name="Watson M."/>
            <person name="Adriaenssens E.M."/>
            <person name="Foster-Nyarko E."/>
            <person name="Jarju S."/>
            <person name="Secka A."/>
            <person name="Antonio M."/>
            <person name="Oren A."/>
            <person name="Chaudhuri R.R."/>
            <person name="La Ragione R."/>
            <person name="Hildebrand F."/>
            <person name="Pallen M.J."/>
        </authorList>
    </citation>
    <scope>NUCLEOTIDE SEQUENCE</scope>
    <source>
        <strain evidence="3">5790</strain>
    </source>
</reference>
<dbReference type="Gene3D" id="3.40.50.720">
    <property type="entry name" value="NAD(P)-binding Rossmann-like Domain"/>
    <property type="match status" value="1"/>
</dbReference>
<dbReference type="Proteomes" id="UP000824162">
    <property type="component" value="Unassembled WGS sequence"/>
</dbReference>
<dbReference type="SUPFAM" id="SSF48179">
    <property type="entry name" value="6-phosphogluconate dehydrogenase C-terminal domain-like"/>
    <property type="match status" value="1"/>
</dbReference>
<dbReference type="Gene3D" id="1.10.1040.20">
    <property type="entry name" value="ProC-like, C-terminal domain"/>
    <property type="match status" value="1"/>
</dbReference>
<dbReference type="InterPro" id="IPR036291">
    <property type="entry name" value="NAD(P)-bd_dom_sf"/>
</dbReference>
<dbReference type="InterPro" id="IPR008927">
    <property type="entry name" value="6-PGluconate_DH-like_C_sf"/>
</dbReference>
<dbReference type="Pfam" id="PF10728">
    <property type="entry name" value="DUF2520"/>
    <property type="match status" value="1"/>
</dbReference>
<protein>
    <submittedName>
        <fullName evidence="3">DUF2520 domain-containing protein</fullName>
    </submittedName>
</protein>
<dbReference type="EMBL" id="DXIJ01000079">
    <property type="protein sequence ID" value="HIV85947.1"/>
    <property type="molecule type" value="Genomic_DNA"/>
</dbReference>
<organism evidence="3 4">
    <name type="scientific">Candidatus Monoglobus merdigallinarum</name>
    <dbReference type="NCBI Taxonomy" id="2838698"/>
    <lineage>
        <taxon>Bacteria</taxon>
        <taxon>Bacillati</taxon>
        <taxon>Bacillota</taxon>
        <taxon>Clostridia</taxon>
        <taxon>Monoglobales</taxon>
        <taxon>Monoglobaceae</taxon>
        <taxon>Monoglobus</taxon>
    </lineage>
</organism>
<feature type="domain" description="DUF2520" evidence="2">
    <location>
        <begin position="150"/>
        <end position="264"/>
    </location>
</feature>
<dbReference type="PANTHER" id="PTHR40459">
    <property type="entry name" value="CONSERVED HYPOTHETICAL ALANINE AND LEUCINE RICH PROTEIN"/>
    <property type="match status" value="1"/>
</dbReference>
<dbReference type="InterPro" id="IPR037108">
    <property type="entry name" value="TM1727-like_C_sf"/>
</dbReference>
<dbReference type="PANTHER" id="PTHR40459:SF1">
    <property type="entry name" value="CONSERVED HYPOTHETICAL ALANINE AND LEUCINE RICH PROTEIN"/>
    <property type="match status" value="1"/>
</dbReference>
<name>A0A9D1PRL0_9FIRM</name>
<evidence type="ECO:0000313" key="4">
    <source>
        <dbReference type="Proteomes" id="UP000824162"/>
    </source>
</evidence>